<protein>
    <submittedName>
        <fullName evidence="3">Retrovirus-related Pol polyprotein from transposon RE1</fullName>
    </submittedName>
</protein>
<feature type="compositionally biased region" description="Polar residues" evidence="1">
    <location>
        <begin position="27"/>
        <end position="37"/>
    </location>
</feature>
<sequence>MMEDSPYESFEPLDLPHVSTHGDEKPVSSSVPASVTQPLDLPHVSTHGDEEPVSFSVLVSVTHNFPQFPKVYSREKAIPEQKQVQESNSDLGNEITDAMREEMSALEKNKTWEIVERPKGKNIVDCKWIFTLKYKADGSLEKHKARLVAKGYTQTYGVDYQETFAPVAKMNTVRILLSLAAHYNWHLLQYDVKNAFLHGDLDEEIYMNIPLGFEDNIGNKVCKLKKALYGLKQSPRAWFERFAKVMKESGYKQSQGDHTLFIKHSATGGVTALLVYVDDIIVTGNDEREKHEVKHILATEFEIKELGKLKYFLGIEVPYSTQGIFISQQKYVTDLLVETGKIGCKPISTPMDPNHKLGEAKEEPMGATLLEGNPRKGILFKKNNTLALEAYTDADYAGSLVDRRSTTRYCTFLGGNLVTWRSKKAECGSKLYYDNKSAINIAHNPIQHDRTKHIEIDRHFIKEKLEEGVVCMSYVPSEYQLADILTKGLNSSMFHDLVFKLGMKDIYSSA</sequence>
<accession>A0A438F5S8</accession>
<dbReference type="EMBL" id="QGNW01001123">
    <property type="protein sequence ID" value="RVW54972.1"/>
    <property type="molecule type" value="Genomic_DNA"/>
</dbReference>
<reference evidence="3 4" key="1">
    <citation type="journal article" date="2018" name="PLoS Genet.">
        <title>Population sequencing reveals clonal diversity and ancestral inbreeding in the grapevine cultivar Chardonnay.</title>
        <authorList>
            <person name="Roach M.J."/>
            <person name="Johnson D.L."/>
            <person name="Bohlmann J."/>
            <person name="van Vuuren H.J."/>
            <person name="Jones S.J."/>
            <person name="Pretorius I.S."/>
            <person name="Schmidt S.A."/>
            <person name="Borneman A.R."/>
        </authorList>
    </citation>
    <scope>NUCLEOTIDE SEQUENCE [LARGE SCALE GENOMIC DNA]</scope>
    <source>
        <strain evidence="4">cv. Chardonnay</strain>
        <tissue evidence="3">Leaf</tissue>
    </source>
</reference>
<dbReference type="AlphaFoldDB" id="A0A438F5S8"/>
<gene>
    <name evidence="3" type="primary">RE1_1575</name>
    <name evidence="3" type="ORF">CK203_096319</name>
</gene>
<feature type="region of interest" description="Disordered" evidence="1">
    <location>
        <begin position="1"/>
        <end position="47"/>
    </location>
</feature>
<evidence type="ECO:0000256" key="1">
    <source>
        <dbReference type="SAM" id="MobiDB-lite"/>
    </source>
</evidence>
<dbReference type="PANTHER" id="PTHR11439">
    <property type="entry name" value="GAG-POL-RELATED RETROTRANSPOSON"/>
    <property type="match status" value="1"/>
</dbReference>
<dbReference type="InterPro" id="IPR013103">
    <property type="entry name" value="RVT_2"/>
</dbReference>
<dbReference type="InterPro" id="IPR043502">
    <property type="entry name" value="DNA/RNA_pol_sf"/>
</dbReference>
<evidence type="ECO:0000313" key="4">
    <source>
        <dbReference type="Proteomes" id="UP000288805"/>
    </source>
</evidence>
<dbReference type="CDD" id="cd09272">
    <property type="entry name" value="RNase_HI_RT_Ty1"/>
    <property type="match status" value="1"/>
</dbReference>
<evidence type="ECO:0000259" key="2">
    <source>
        <dbReference type="Pfam" id="PF07727"/>
    </source>
</evidence>
<dbReference type="Proteomes" id="UP000288805">
    <property type="component" value="Unassembled WGS sequence"/>
</dbReference>
<comment type="caution">
    <text evidence="3">The sequence shown here is derived from an EMBL/GenBank/DDBJ whole genome shotgun (WGS) entry which is preliminary data.</text>
</comment>
<feature type="domain" description="Reverse transcriptase Ty1/copia-type" evidence="2">
    <location>
        <begin position="109"/>
        <end position="351"/>
    </location>
</feature>
<organism evidence="3 4">
    <name type="scientific">Vitis vinifera</name>
    <name type="common">Grape</name>
    <dbReference type="NCBI Taxonomy" id="29760"/>
    <lineage>
        <taxon>Eukaryota</taxon>
        <taxon>Viridiplantae</taxon>
        <taxon>Streptophyta</taxon>
        <taxon>Embryophyta</taxon>
        <taxon>Tracheophyta</taxon>
        <taxon>Spermatophyta</taxon>
        <taxon>Magnoliopsida</taxon>
        <taxon>eudicotyledons</taxon>
        <taxon>Gunneridae</taxon>
        <taxon>Pentapetalae</taxon>
        <taxon>rosids</taxon>
        <taxon>Vitales</taxon>
        <taxon>Vitaceae</taxon>
        <taxon>Viteae</taxon>
        <taxon>Vitis</taxon>
    </lineage>
</organism>
<dbReference type="SUPFAM" id="SSF56672">
    <property type="entry name" value="DNA/RNA polymerases"/>
    <property type="match status" value="1"/>
</dbReference>
<proteinExistence type="predicted"/>
<dbReference type="PANTHER" id="PTHR11439:SF470">
    <property type="entry name" value="CYSTEINE-RICH RLK (RECEPTOR-LIKE PROTEIN KINASE) 8"/>
    <property type="match status" value="1"/>
</dbReference>
<name>A0A438F5S8_VITVI</name>
<dbReference type="Pfam" id="PF07727">
    <property type="entry name" value="RVT_2"/>
    <property type="match status" value="1"/>
</dbReference>
<evidence type="ECO:0000313" key="3">
    <source>
        <dbReference type="EMBL" id="RVW54972.1"/>
    </source>
</evidence>